<evidence type="ECO:0000313" key="2">
    <source>
        <dbReference type="Proteomes" id="UP000324222"/>
    </source>
</evidence>
<sequence>MSLRAAPLPGVAPGLSGLQAPADPVSSVAWGLRLVVPLVPDTLHRLRLLQFSPLLLLRRVVPFALKDSSVATLGAIRDLARDTAEVPLQVGACLQQHWQEWENIGAYEWVVKTLRFGQSVSIFAGLGIVGWPALGCWSRFKIPDELSTLIPCLSEFIR</sequence>
<keyword evidence="2" id="KW-1185">Reference proteome</keyword>
<name>A0A5B7GK76_PORTR</name>
<organism evidence="1 2">
    <name type="scientific">Portunus trituberculatus</name>
    <name type="common">Swimming crab</name>
    <name type="synonym">Neptunus trituberculatus</name>
    <dbReference type="NCBI Taxonomy" id="210409"/>
    <lineage>
        <taxon>Eukaryota</taxon>
        <taxon>Metazoa</taxon>
        <taxon>Ecdysozoa</taxon>
        <taxon>Arthropoda</taxon>
        <taxon>Crustacea</taxon>
        <taxon>Multicrustacea</taxon>
        <taxon>Malacostraca</taxon>
        <taxon>Eumalacostraca</taxon>
        <taxon>Eucarida</taxon>
        <taxon>Decapoda</taxon>
        <taxon>Pleocyemata</taxon>
        <taxon>Brachyura</taxon>
        <taxon>Eubrachyura</taxon>
        <taxon>Portunoidea</taxon>
        <taxon>Portunidae</taxon>
        <taxon>Portuninae</taxon>
        <taxon>Portunus</taxon>
    </lineage>
</organism>
<dbReference type="EMBL" id="VSRR010017707">
    <property type="protein sequence ID" value="MPC60600.1"/>
    <property type="molecule type" value="Genomic_DNA"/>
</dbReference>
<comment type="caution">
    <text evidence="1">The sequence shown here is derived from an EMBL/GenBank/DDBJ whole genome shotgun (WGS) entry which is preliminary data.</text>
</comment>
<dbReference type="AlphaFoldDB" id="A0A5B7GK76"/>
<dbReference type="Proteomes" id="UP000324222">
    <property type="component" value="Unassembled WGS sequence"/>
</dbReference>
<accession>A0A5B7GK76</accession>
<proteinExistence type="predicted"/>
<reference evidence="1 2" key="1">
    <citation type="submission" date="2019-05" db="EMBL/GenBank/DDBJ databases">
        <title>Another draft genome of Portunus trituberculatus and its Hox gene families provides insights of decapod evolution.</title>
        <authorList>
            <person name="Jeong J.-H."/>
            <person name="Song I."/>
            <person name="Kim S."/>
            <person name="Choi T."/>
            <person name="Kim D."/>
            <person name="Ryu S."/>
            <person name="Kim W."/>
        </authorList>
    </citation>
    <scope>NUCLEOTIDE SEQUENCE [LARGE SCALE GENOMIC DNA]</scope>
    <source>
        <tissue evidence="1">Muscle</tissue>
    </source>
</reference>
<evidence type="ECO:0000313" key="1">
    <source>
        <dbReference type="EMBL" id="MPC60600.1"/>
    </source>
</evidence>
<gene>
    <name evidence="1" type="ORF">E2C01_054653</name>
</gene>
<protein>
    <submittedName>
        <fullName evidence="1">Uncharacterized protein</fullName>
    </submittedName>
</protein>